<evidence type="ECO:0000313" key="2">
    <source>
        <dbReference type="Proteomes" id="UP001165122"/>
    </source>
</evidence>
<organism evidence="1 2">
    <name type="scientific">Triparma laevis f. longispina</name>
    <dbReference type="NCBI Taxonomy" id="1714387"/>
    <lineage>
        <taxon>Eukaryota</taxon>
        <taxon>Sar</taxon>
        <taxon>Stramenopiles</taxon>
        <taxon>Ochrophyta</taxon>
        <taxon>Bolidophyceae</taxon>
        <taxon>Parmales</taxon>
        <taxon>Triparmaceae</taxon>
        <taxon>Triparma</taxon>
    </lineage>
</organism>
<protein>
    <submittedName>
        <fullName evidence="1">Uncharacterized protein</fullName>
    </submittedName>
</protein>
<proteinExistence type="predicted"/>
<gene>
    <name evidence="1" type="ORF">TrLO_g15245</name>
</gene>
<reference evidence="2" key="1">
    <citation type="journal article" date="2023" name="Commun. Biol.">
        <title>Genome analysis of Parmales, the sister group of diatoms, reveals the evolutionary specialization of diatoms from phago-mixotrophs to photoautotrophs.</title>
        <authorList>
            <person name="Ban H."/>
            <person name="Sato S."/>
            <person name="Yoshikawa S."/>
            <person name="Yamada K."/>
            <person name="Nakamura Y."/>
            <person name="Ichinomiya M."/>
            <person name="Sato N."/>
            <person name="Blanc-Mathieu R."/>
            <person name="Endo H."/>
            <person name="Kuwata A."/>
            <person name="Ogata H."/>
        </authorList>
    </citation>
    <scope>NUCLEOTIDE SEQUENCE [LARGE SCALE GENOMIC DNA]</scope>
    <source>
        <strain evidence="2">NIES 3700</strain>
    </source>
</reference>
<comment type="caution">
    <text evidence="1">The sequence shown here is derived from an EMBL/GenBank/DDBJ whole genome shotgun (WGS) entry which is preliminary data.</text>
</comment>
<evidence type="ECO:0000313" key="1">
    <source>
        <dbReference type="EMBL" id="GMH57617.1"/>
    </source>
</evidence>
<sequence length="75" mass="8653">MTPFRDNAKTGCYPALSSFPDLPWGSLKKNAYFFHHRYTQQQNLYWRPPSSVCRSKIPPAHLPLSSPVQTPHLQL</sequence>
<dbReference type="Proteomes" id="UP001165122">
    <property type="component" value="Unassembled WGS sequence"/>
</dbReference>
<dbReference type="EMBL" id="BRXW01000470">
    <property type="protein sequence ID" value="GMH57617.1"/>
    <property type="molecule type" value="Genomic_DNA"/>
</dbReference>
<dbReference type="AlphaFoldDB" id="A0A9W7DWH8"/>
<name>A0A9W7DWH8_9STRA</name>
<keyword evidence="2" id="KW-1185">Reference proteome</keyword>
<accession>A0A9W7DWH8</accession>